<sequence>MRTYFYSVFHGTRYAAWFLVAIHAFLLLALVSALYCFGIIRYIPLEHNLSQMDVYWYSQIVRDGYTYSSTGMSNAAFFPLFPYLWRATGFGALGIAVFNVSIFLVAFTLLAQNIRLFPHQTLLLLSTPVLLFMIVPYTEALFFLFASLLLIGLHRRQMLWFILGLLGCGLTRSASTIFTPGLLFMTFLWAAQPGQLWVAIRWGVTGLLTLLLSLGIVAYIQWYQTGEPWGFVLAQQHWHHVLQWPAYPWRTASGINMLWLDGAAMWLGLLSIGICCWLFVRLLQRILAQRQLPAVPSIVVFALGYCVCTFSFILLFQGYSIWNASRYTIATPFFVVLVWHVSRQPAWSFKQYAIGTLFTMVFWQMFGIYTDDFDNFNLGESLWYFGLLTIYIFSYVGWRQLPFRREITMILYVFNLVMQLHLLESFLQSFVVQ</sequence>
<keyword evidence="1" id="KW-0472">Membrane</keyword>
<comment type="caution">
    <text evidence="2">The sequence shown here is derived from an EMBL/GenBank/DDBJ whole genome shotgun (WGS) entry which is preliminary data.</text>
</comment>
<keyword evidence="1" id="KW-1133">Transmembrane helix</keyword>
<name>A0ABS3TH01_9BACT</name>
<organism evidence="2 3">
    <name type="scientific">Hymenobacter defluvii</name>
    <dbReference type="NCBI Taxonomy" id="2054411"/>
    <lineage>
        <taxon>Bacteria</taxon>
        <taxon>Pseudomonadati</taxon>
        <taxon>Bacteroidota</taxon>
        <taxon>Cytophagia</taxon>
        <taxon>Cytophagales</taxon>
        <taxon>Hymenobacteraceae</taxon>
        <taxon>Hymenobacter</taxon>
    </lineage>
</organism>
<gene>
    <name evidence="2" type="ORF">J4D97_14540</name>
</gene>
<keyword evidence="3" id="KW-1185">Reference proteome</keyword>
<evidence type="ECO:0000256" key="1">
    <source>
        <dbReference type="SAM" id="Phobius"/>
    </source>
</evidence>
<feature type="transmembrane region" description="Helical" evidence="1">
    <location>
        <begin position="122"/>
        <end position="153"/>
    </location>
</feature>
<feature type="transmembrane region" description="Helical" evidence="1">
    <location>
        <begin position="14"/>
        <end position="43"/>
    </location>
</feature>
<feature type="transmembrane region" description="Helical" evidence="1">
    <location>
        <begin position="321"/>
        <end position="340"/>
    </location>
</feature>
<evidence type="ECO:0008006" key="4">
    <source>
        <dbReference type="Google" id="ProtNLM"/>
    </source>
</evidence>
<dbReference type="RefSeq" id="WP_208308176.1">
    <property type="nucleotide sequence ID" value="NZ_JAGETX010000008.1"/>
</dbReference>
<protein>
    <recommendedName>
        <fullName evidence="4">DUF2029 domain-containing protein</fullName>
    </recommendedName>
</protein>
<proteinExistence type="predicted"/>
<reference evidence="2 3" key="1">
    <citation type="submission" date="2021-03" db="EMBL/GenBank/DDBJ databases">
        <authorList>
            <person name="Kim M.K."/>
        </authorList>
    </citation>
    <scope>NUCLEOTIDE SEQUENCE [LARGE SCALE GENOMIC DNA]</scope>
    <source>
        <strain evidence="2 3">BT507</strain>
    </source>
</reference>
<feature type="transmembrane region" description="Helical" evidence="1">
    <location>
        <begin position="410"/>
        <end position="431"/>
    </location>
</feature>
<evidence type="ECO:0000313" key="2">
    <source>
        <dbReference type="EMBL" id="MBO3271874.1"/>
    </source>
</evidence>
<feature type="transmembrane region" description="Helical" evidence="1">
    <location>
        <begin position="159"/>
        <end position="190"/>
    </location>
</feature>
<feature type="transmembrane region" description="Helical" evidence="1">
    <location>
        <begin position="202"/>
        <end position="222"/>
    </location>
</feature>
<feature type="transmembrane region" description="Helical" evidence="1">
    <location>
        <begin position="263"/>
        <end position="283"/>
    </location>
</feature>
<feature type="transmembrane region" description="Helical" evidence="1">
    <location>
        <begin position="352"/>
        <end position="369"/>
    </location>
</feature>
<dbReference type="Proteomes" id="UP000670527">
    <property type="component" value="Unassembled WGS sequence"/>
</dbReference>
<accession>A0ABS3TH01</accession>
<feature type="transmembrane region" description="Helical" evidence="1">
    <location>
        <begin position="90"/>
        <end position="110"/>
    </location>
</feature>
<dbReference type="EMBL" id="JAGETX010000008">
    <property type="protein sequence ID" value="MBO3271874.1"/>
    <property type="molecule type" value="Genomic_DNA"/>
</dbReference>
<keyword evidence="1" id="KW-0812">Transmembrane</keyword>
<feature type="transmembrane region" description="Helical" evidence="1">
    <location>
        <begin position="381"/>
        <end position="398"/>
    </location>
</feature>
<feature type="transmembrane region" description="Helical" evidence="1">
    <location>
        <begin position="295"/>
        <end position="315"/>
    </location>
</feature>
<evidence type="ECO:0000313" key="3">
    <source>
        <dbReference type="Proteomes" id="UP000670527"/>
    </source>
</evidence>